<dbReference type="PROSITE" id="PS50097">
    <property type="entry name" value="BTB"/>
    <property type="match status" value="1"/>
</dbReference>
<feature type="region of interest" description="Disordered" evidence="1">
    <location>
        <begin position="1"/>
        <end position="24"/>
    </location>
</feature>
<gene>
    <name evidence="3" type="ORF">M413DRAFT_443222</name>
</gene>
<feature type="domain" description="BTB" evidence="2">
    <location>
        <begin position="34"/>
        <end position="102"/>
    </location>
</feature>
<name>A0A0C3CKA1_HEBCY</name>
<reference evidence="3 4" key="1">
    <citation type="submission" date="2014-04" db="EMBL/GenBank/DDBJ databases">
        <authorList>
            <consortium name="DOE Joint Genome Institute"/>
            <person name="Kuo A."/>
            <person name="Gay G."/>
            <person name="Dore J."/>
            <person name="Kohler A."/>
            <person name="Nagy L.G."/>
            <person name="Floudas D."/>
            <person name="Copeland A."/>
            <person name="Barry K.W."/>
            <person name="Cichocki N."/>
            <person name="Veneault-Fourrey C."/>
            <person name="LaButti K."/>
            <person name="Lindquist E.A."/>
            <person name="Lipzen A."/>
            <person name="Lundell T."/>
            <person name="Morin E."/>
            <person name="Murat C."/>
            <person name="Sun H."/>
            <person name="Tunlid A."/>
            <person name="Henrissat B."/>
            <person name="Grigoriev I.V."/>
            <person name="Hibbett D.S."/>
            <person name="Martin F."/>
            <person name="Nordberg H.P."/>
            <person name="Cantor M.N."/>
            <person name="Hua S.X."/>
        </authorList>
    </citation>
    <scope>NUCLEOTIDE SEQUENCE [LARGE SCALE GENOMIC DNA]</scope>
    <source>
        <strain evidence="4">h7</strain>
    </source>
</reference>
<dbReference type="Pfam" id="PF00651">
    <property type="entry name" value="BTB"/>
    <property type="match status" value="1"/>
</dbReference>
<proteinExistence type="predicted"/>
<sequence>MSENPPLKRQRTDDAQEDAETQPLQRSRFWFDDGNVILQAENTQFRVHRSVLSLHSNVFKDMFSVPQPTDPTTMSIADGCPVITLSDKASDLEYVLSVFYENIRAQGMLGLMPVDLVVAIIRLGKKYEIDYLCDEGLKRLRVEFPNTLEKWDTSCHDYSQIKFDGQWEISKVLQLCCELSIPSCLPTAYLLFVTRCELESIMNMFGGSTVDRQIIVQSVRGRDKLIRAYHEVLQGWTEEKLLYPSQHCSSILLCSREKVLACRSCLSIEDGNMRPLDPWDETDFDLCKPCLDSLRVAYEKAREKFWADLPSFFGLLPWEKLKDFDA</sequence>
<dbReference type="AlphaFoldDB" id="A0A0C3CKA1"/>
<evidence type="ECO:0000313" key="4">
    <source>
        <dbReference type="Proteomes" id="UP000053424"/>
    </source>
</evidence>
<evidence type="ECO:0000259" key="2">
    <source>
        <dbReference type="PROSITE" id="PS50097"/>
    </source>
</evidence>
<accession>A0A0C3CKA1</accession>
<evidence type="ECO:0000256" key="1">
    <source>
        <dbReference type="SAM" id="MobiDB-lite"/>
    </source>
</evidence>
<dbReference type="OrthoDB" id="2799068at2759"/>
<dbReference type="InterPro" id="IPR011333">
    <property type="entry name" value="SKP1/BTB/POZ_sf"/>
</dbReference>
<dbReference type="SMART" id="SM00225">
    <property type="entry name" value="BTB"/>
    <property type="match status" value="1"/>
</dbReference>
<organism evidence="3 4">
    <name type="scientific">Hebeloma cylindrosporum</name>
    <dbReference type="NCBI Taxonomy" id="76867"/>
    <lineage>
        <taxon>Eukaryota</taxon>
        <taxon>Fungi</taxon>
        <taxon>Dikarya</taxon>
        <taxon>Basidiomycota</taxon>
        <taxon>Agaricomycotina</taxon>
        <taxon>Agaricomycetes</taxon>
        <taxon>Agaricomycetidae</taxon>
        <taxon>Agaricales</taxon>
        <taxon>Agaricineae</taxon>
        <taxon>Hymenogastraceae</taxon>
        <taxon>Hebeloma</taxon>
    </lineage>
</organism>
<reference evidence="4" key="2">
    <citation type="submission" date="2015-01" db="EMBL/GenBank/DDBJ databases">
        <title>Evolutionary Origins and Diversification of the Mycorrhizal Mutualists.</title>
        <authorList>
            <consortium name="DOE Joint Genome Institute"/>
            <consortium name="Mycorrhizal Genomics Consortium"/>
            <person name="Kohler A."/>
            <person name="Kuo A."/>
            <person name="Nagy L.G."/>
            <person name="Floudas D."/>
            <person name="Copeland A."/>
            <person name="Barry K.W."/>
            <person name="Cichocki N."/>
            <person name="Veneault-Fourrey C."/>
            <person name="LaButti K."/>
            <person name="Lindquist E.A."/>
            <person name="Lipzen A."/>
            <person name="Lundell T."/>
            <person name="Morin E."/>
            <person name="Murat C."/>
            <person name="Riley R."/>
            <person name="Ohm R."/>
            <person name="Sun H."/>
            <person name="Tunlid A."/>
            <person name="Henrissat B."/>
            <person name="Grigoriev I.V."/>
            <person name="Hibbett D.S."/>
            <person name="Martin F."/>
        </authorList>
    </citation>
    <scope>NUCLEOTIDE SEQUENCE [LARGE SCALE GENOMIC DNA]</scope>
    <source>
        <strain evidence="4">h7</strain>
    </source>
</reference>
<keyword evidence="4" id="KW-1185">Reference proteome</keyword>
<dbReference type="SUPFAM" id="SSF54695">
    <property type="entry name" value="POZ domain"/>
    <property type="match status" value="1"/>
</dbReference>
<dbReference type="Gene3D" id="3.30.710.10">
    <property type="entry name" value="Potassium Channel Kv1.1, Chain A"/>
    <property type="match status" value="1"/>
</dbReference>
<protein>
    <recommendedName>
        <fullName evidence="2">BTB domain-containing protein</fullName>
    </recommendedName>
</protein>
<evidence type="ECO:0000313" key="3">
    <source>
        <dbReference type="EMBL" id="KIM44191.1"/>
    </source>
</evidence>
<dbReference type="InterPro" id="IPR000210">
    <property type="entry name" value="BTB/POZ_dom"/>
</dbReference>
<dbReference type="STRING" id="686832.A0A0C3CKA1"/>
<dbReference type="Proteomes" id="UP000053424">
    <property type="component" value="Unassembled WGS sequence"/>
</dbReference>
<dbReference type="HOGENOM" id="CLU_033082_3_2_1"/>
<dbReference type="CDD" id="cd18186">
    <property type="entry name" value="BTB_POZ_ZBTB_KLHL-like"/>
    <property type="match status" value="1"/>
</dbReference>
<dbReference type="EMBL" id="KN831774">
    <property type="protein sequence ID" value="KIM44191.1"/>
    <property type="molecule type" value="Genomic_DNA"/>
</dbReference>